<dbReference type="EC" id="3.5.1.28" evidence="2"/>
<keyword evidence="3" id="KW-0378">Hydrolase</keyword>
<dbReference type="PANTHER" id="PTHR30404">
    <property type="entry name" value="N-ACETYLMURAMOYL-L-ALANINE AMIDASE"/>
    <property type="match status" value="1"/>
</dbReference>
<dbReference type="InterPro" id="IPR002508">
    <property type="entry name" value="MurNAc-LAA_cat"/>
</dbReference>
<feature type="transmembrane region" description="Helical" evidence="4">
    <location>
        <begin position="263"/>
        <end position="287"/>
    </location>
</feature>
<dbReference type="RefSeq" id="WP_093025752.1">
    <property type="nucleotide sequence ID" value="NZ_FPBK01000011.1"/>
</dbReference>
<reference evidence="6 7" key="1">
    <citation type="submission" date="2016-10" db="EMBL/GenBank/DDBJ databases">
        <authorList>
            <person name="de Groot N.N."/>
        </authorList>
    </citation>
    <scope>NUCLEOTIDE SEQUENCE [LARGE SCALE GENOMIC DNA]</scope>
    <source>
        <strain evidence="6 7">CGMCC 1.12333</strain>
    </source>
</reference>
<gene>
    <name evidence="6" type="ORF">SAMN05216480_11189</name>
</gene>
<dbReference type="CDD" id="cd02696">
    <property type="entry name" value="MurNAc-LAA"/>
    <property type="match status" value="1"/>
</dbReference>
<keyword evidence="4" id="KW-0472">Membrane</keyword>
<dbReference type="GO" id="GO:0030288">
    <property type="term" value="C:outer membrane-bounded periplasmic space"/>
    <property type="evidence" value="ECO:0007669"/>
    <property type="project" value="TreeGrafter"/>
</dbReference>
<sequence>MNSLYAIQITIASGFLYLIYFFLLRKEKSFHFNRFYLLGSVMLSLVLPFISIQLENDLVQLPRIITEVQTSLQQFSGLEENLQKQTVAVFQQEHGVDWLVYIYIGITSIFLIRFFWQLFSIFKLMLESEKRAGFRSISNPKHQYPFSFFHYILLPKDFKIEENQLVIAHEKVHVRQKHSVDVVFLELMTALCWFNPFIWLIKRAAKQNHEFLADKGASNENTENYLLQLLKVIKQQHKVSISSGFYFNQSKNRIMMLQQQKSSFVKVFSKISMVLGLVSVFFLVSAFSTIENLKEELLAMPVVQENELLNSGVRSLVEQLAPIQKDVKIIKSEGFSNSAIILNEKPTVRTKPFVVLVDAGHGGKDPGHNNEKVVNLQMAKRLQQLSNEHVKILLVREGDSYVDLYDRVALADEVKPDLFLSLHCNAHAHSERQGIEVYYSNMNLKNEVSRDYGTTLLTNLIDNTIIEDGRLRTANFIVLRNNSCPAIMLEMGFLTNSKDKEMLTNETSQQHYAEVVFKSLESM</sequence>
<accession>A0A1I7HWI7</accession>
<dbReference type="CDD" id="cd07341">
    <property type="entry name" value="M56_BlaR1_MecR1_like"/>
    <property type="match status" value="1"/>
</dbReference>
<keyword evidence="4" id="KW-0812">Transmembrane</keyword>
<dbReference type="GO" id="GO:0009253">
    <property type="term" value="P:peptidoglycan catabolic process"/>
    <property type="evidence" value="ECO:0007669"/>
    <property type="project" value="InterPro"/>
</dbReference>
<dbReference type="PANTHER" id="PTHR30404:SF0">
    <property type="entry name" value="N-ACETYLMURAMOYL-L-ALANINE AMIDASE AMIC"/>
    <property type="match status" value="1"/>
</dbReference>
<dbReference type="GO" id="GO:0008745">
    <property type="term" value="F:N-acetylmuramoyl-L-alanine amidase activity"/>
    <property type="evidence" value="ECO:0007669"/>
    <property type="project" value="UniProtKB-EC"/>
</dbReference>
<keyword evidence="7" id="KW-1185">Reference proteome</keyword>
<dbReference type="InterPro" id="IPR050695">
    <property type="entry name" value="N-acetylmuramoyl_amidase_3"/>
</dbReference>
<evidence type="ECO:0000313" key="6">
    <source>
        <dbReference type="EMBL" id="SFU65053.1"/>
    </source>
</evidence>
<dbReference type="Gene3D" id="3.40.630.40">
    <property type="entry name" value="Zn-dependent exopeptidases"/>
    <property type="match status" value="1"/>
</dbReference>
<dbReference type="SMART" id="SM00646">
    <property type="entry name" value="Ami_3"/>
    <property type="match status" value="1"/>
</dbReference>
<evidence type="ECO:0000256" key="4">
    <source>
        <dbReference type="SAM" id="Phobius"/>
    </source>
</evidence>
<evidence type="ECO:0000259" key="5">
    <source>
        <dbReference type="SMART" id="SM00646"/>
    </source>
</evidence>
<dbReference type="SUPFAM" id="SSF53187">
    <property type="entry name" value="Zn-dependent exopeptidases"/>
    <property type="match status" value="1"/>
</dbReference>
<dbReference type="STRING" id="1224947.SAMN05216480_11189"/>
<dbReference type="EMBL" id="FPBK01000011">
    <property type="protein sequence ID" value="SFU65053.1"/>
    <property type="molecule type" value="Genomic_DNA"/>
</dbReference>
<dbReference type="OrthoDB" id="1522859at2"/>
<feature type="transmembrane region" description="Helical" evidence="4">
    <location>
        <begin position="6"/>
        <end position="23"/>
    </location>
</feature>
<feature type="transmembrane region" description="Helical" evidence="4">
    <location>
        <begin position="35"/>
        <end position="54"/>
    </location>
</feature>
<feature type="transmembrane region" description="Helical" evidence="4">
    <location>
        <begin position="98"/>
        <end position="116"/>
    </location>
</feature>
<dbReference type="Pfam" id="PF01520">
    <property type="entry name" value="Amidase_3"/>
    <property type="match status" value="1"/>
</dbReference>
<feature type="domain" description="MurNAc-LAA" evidence="5">
    <location>
        <begin position="408"/>
        <end position="521"/>
    </location>
</feature>
<evidence type="ECO:0000256" key="2">
    <source>
        <dbReference type="ARBA" id="ARBA00011901"/>
    </source>
</evidence>
<keyword evidence="4" id="KW-1133">Transmembrane helix</keyword>
<protein>
    <recommendedName>
        <fullName evidence="2">N-acetylmuramoyl-L-alanine amidase</fullName>
        <ecNumber evidence="2">3.5.1.28</ecNumber>
    </recommendedName>
</protein>
<dbReference type="InterPro" id="IPR008756">
    <property type="entry name" value="Peptidase_M56"/>
</dbReference>
<dbReference type="Pfam" id="PF05569">
    <property type="entry name" value="Peptidase_M56"/>
    <property type="match status" value="1"/>
</dbReference>
<dbReference type="AlphaFoldDB" id="A0A1I7HWI7"/>
<evidence type="ECO:0000313" key="7">
    <source>
        <dbReference type="Proteomes" id="UP000199138"/>
    </source>
</evidence>
<evidence type="ECO:0000256" key="3">
    <source>
        <dbReference type="ARBA" id="ARBA00022801"/>
    </source>
</evidence>
<organism evidence="6 7">
    <name type="scientific">Pustulibacterium marinum</name>
    <dbReference type="NCBI Taxonomy" id="1224947"/>
    <lineage>
        <taxon>Bacteria</taxon>
        <taxon>Pseudomonadati</taxon>
        <taxon>Bacteroidota</taxon>
        <taxon>Flavobacteriia</taxon>
        <taxon>Flavobacteriales</taxon>
        <taxon>Flavobacteriaceae</taxon>
        <taxon>Pustulibacterium</taxon>
    </lineage>
</organism>
<comment type="catalytic activity">
    <reaction evidence="1">
        <text>Hydrolyzes the link between N-acetylmuramoyl residues and L-amino acid residues in certain cell-wall glycopeptides.</text>
        <dbReference type="EC" id="3.5.1.28"/>
    </reaction>
</comment>
<proteinExistence type="predicted"/>
<dbReference type="Proteomes" id="UP000199138">
    <property type="component" value="Unassembled WGS sequence"/>
</dbReference>
<name>A0A1I7HWI7_9FLAO</name>
<evidence type="ECO:0000256" key="1">
    <source>
        <dbReference type="ARBA" id="ARBA00001561"/>
    </source>
</evidence>